<dbReference type="AlphaFoldDB" id="A0AAW1NTW1"/>
<feature type="compositionally biased region" description="Polar residues" evidence="2">
    <location>
        <begin position="10"/>
        <end position="20"/>
    </location>
</feature>
<dbReference type="Proteomes" id="UP001465755">
    <property type="component" value="Unassembled WGS sequence"/>
</dbReference>
<dbReference type="PROSITE" id="PS51450">
    <property type="entry name" value="LRR"/>
    <property type="match status" value="1"/>
</dbReference>
<evidence type="ECO:0000313" key="3">
    <source>
        <dbReference type="EMBL" id="KAK9797038.1"/>
    </source>
</evidence>
<evidence type="ECO:0000313" key="4">
    <source>
        <dbReference type="Proteomes" id="UP001465755"/>
    </source>
</evidence>
<dbReference type="InterPro" id="IPR001611">
    <property type="entry name" value="Leu-rich_rpt"/>
</dbReference>
<dbReference type="SUPFAM" id="SSF52058">
    <property type="entry name" value="L domain-like"/>
    <property type="match status" value="1"/>
</dbReference>
<dbReference type="GO" id="GO:0005930">
    <property type="term" value="C:axoneme"/>
    <property type="evidence" value="ECO:0007669"/>
    <property type="project" value="UniProtKB-SubCell"/>
</dbReference>
<organism evidence="3 4">
    <name type="scientific">Symbiochloris irregularis</name>
    <dbReference type="NCBI Taxonomy" id="706552"/>
    <lineage>
        <taxon>Eukaryota</taxon>
        <taxon>Viridiplantae</taxon>
        <taxon>Chlorophyta</taxon>
        <taxon>core chlorophytes</taxon>
        <taxon>Trebouxiophyceae</taxon>
        <taxon>Trebouxiales</taxon>
        <taxon>Trebouxiaceae</taxon>
        <taxon>Symbiochloris</taxon>
    </lineage>
</organism>
<dbReference type="InterPro" id="IPR032675">
    <property type="entry name" value="LRR_dom_sf"/>
</dbReference>
<accession>A0AAW1NTW1</accession>
<feature type="region of interest" description="Disordered" evidence="2">
    <location>
        <begin position="1"/>
        <end position="25"/>
    </location>
</feature>
<reference evidence="3 4" key="1">
    <citation type="journal article" date="2024" name="Nat. Commun.">
        <title>Phylogenomics reveals the evolutionary origins of lichenization in chlorophyte algae.</title>
        <authorList>
            <person name="Puginier C."/>
            <person name="Libourel C."/>
            <person name="Otte J."/>
            <person name="Skaloud P."/>
            <person name="Haon M."/>
            <person name="Grisel S."/>
            <person name="Petersen M."/>
            <person name="Berrin J.G."/>
            <person name="Delaux P.M."/>
            <person name="Dal Grande F."/>
            <person name="Keller J."/>
        </authorList>
    </citation>
    <scope>NUCLEOTIDE SEQUENCE [LARGE SCALE GENOMIC DNA]</scope>
    <source>
        <strain evidence="3 4">SAG 2036</strain>
    </source>
</reference>
<sequence>MPVRTRRQATDSGIQQNSGPQRDHKENEIDLGAFSGDALNLIFKKYLEIESRPELRGRPRLINTHWAAALRSSINTIGVTLPTDSHTKLQLLLFLQSLSCLRSARLREDEPMSAAEQSQFDQLLVQHPGLSMLPFSPKLRRLSLERCWPLRMVAWPFRELQELHVSVKGRTETDLSVLRHLEHLTTIRIEGEDLAPTVRGLQVLEKLRCLHLGNARWPHIDGHRDIVILVPSGLTELHTTGCLPDFHGMEDIQLQVLECSAVRNDHIPEHYALYSSLQKLTALDIGGFSPDDVKLASNVRWLRLWCEYYEDVPGEWEFVASLHKLEHLELVFNEIEEVQPVSSLTNLKCLVLDTSMMTVSRKQVFRVLSSWTALRLQFFQFQVENALDFDHSQALPRLFFQLHQECSAHSHCTLHGNIFLC</sequence>
<comment type="caution">
    <text evidence="3">The sequence shown here is derived from an EMBL/GenBank/DDBJ whole genome shotgun (WGS) entry which is preliminary data.</text>
</comment>
<proteinExistence type="predicted"/>
<name>A0AAW1NTW1_9CHLO</name>
<dbReference type="EMBL" id="JALJOQ010000110">
    <property type="protein sequence ID" value="KAK9797038.1"/>
    <property type="molecule type" value="Genomic_DNA"/>
</dbReference>
<protein>
    <submittedName>
        <fullName evidence="3">Uncharacterized protein</fullName>
    </submittedName>
</protein>
<evidence type="ECO:0000256" key="2">
    <source>
        <dbReference type="SAM" id="MobiDB-lite"/>
    </source>
</evidence>
<evidence type="ECO:0000256" key="1">
    <source>
        <dbReference type="ARBA" id="ARBA00004430"/>
    </source>
</evidence>
<comment type="subcellular location">
    <subcellularLocation>
        <location evidence="1">Cytoplasm</location>
        <location evidence="1">Cytoskeleton</location>
        <location evidence="1">Cilium axoneme</location>
    </subcellularLocation>
</comment>
<gene>
    <name evidence="3" type="ORF">WJX73_003163</name>
</gene>
<keyword evidence="4" id="KW-1185">Reference proteome</keyword>
<dbReference type="Gene3D" id="3.80.10.10">
    <property type="entry name" value="Ribonuclease Inhibitor"/>
    <property type="match status" value="1"/>
</dbReference>